<dbReference type="Proteomes" id="UP000053232">
    <property type="component" value="Unassembled WGS sequence"/>
</dbReference>
<evidence type="ECO:0000313" key="2">
    <source>
        <dbReference type="EMBL" id="KEJ83015.1"/>
    </source>
</evidence>
<proteinExistence type="predicted"/>
<gene>
    <name evidence="2" type="ORF">OXYTRIMIC_663</name>
</gene>
<protein>
    <submittedName>
        <fullName evidence="2">Uncharacterized protein</fullName>
    </submittedName>
</protein>
<keyword evidence="3" id="KW-1185">Reference proteome</keyword>
<accession>A0A073I0L4</accession>
<organism evidence="2 3">
    <name type="scientific">Oxytricha trifallax</name>
    <dbReference type="NCBI Taxonomy" id="1172189"/>
    <lineage>
        <taxon>Eukaryota</taxon>
        <taxon>Sar</taxon>
        <taxon>Alveolata</taxon>
        <taxon>Ciliophora</taxon>
        <taxon>Intramacronucleata</taxon>
        <taxon>Spirotrichea</taxon>
        <taxon>Stichotrichia</taxon>
        <taxon>Sporadotrichida</taxon>
        <taxon>Oxytrichidae</taxon>
        <taxon>Oxytrichinae</taxon>
        <taxon>Oxytricha</taxon>
    </lineage>
</organism>
<feature type="compositionally biased region" description="Polar residues" evidence="1">
    <location>
        <begin position="1"/>
        <end position="32"/>
    </location>
</feature>
<feature type="compositionally biased region" description="Polar residues" evidence="1">
    <location>
        <begin position="39"/>
        <end position="63"/>
    </location>
</feature>
<sequence length="76" mass="8536">MDHTNPLTSKTSKGKQQVHQTSNLTPNISQSYRDGRSISPRTLNTEQNRNKPGTTQHNKSTLLSGKITHHQTTQKN</sequence>
<dbReference type="AlphaFoldDB" id="A0A073I0L4"/>
<comment type="caution">
    <text evidence="2">The sequence shown here is derived from an EMBL/GenBank/DDBJ whole genome shotgun (WGS) entry which is preliminary data.</text>
</comment>
<evidence type="ECO:0000256" key="1">
    <source>
        <dbReference type="SAM" id="MobiDB-lite"/>
    </source>
</evidence>
<evidence type="ECO:0000313" key="3">
    <source>
        <dbReference type="Proteomes" id="UP000053232"/>
    </source>
</evidence>
<reference evidence="3" key="1">
    <citation type="journal article" date="2014" name="Cell">
        <title>The Architecture of a Scrambled Genome Reveals Massive Levels of Genomic Rearrangement during Development.</title>
        <authorList>
            <person name="Chen X."/>
            <person name="Bracht J.R."/>
            <person name="Goldman A.D."/>
            <person name="Dolzhenko E."/>
            <person name="Clay D.M."/>
            <person name="Swart E.C."/>
            <person name="Perlman D.H."/>
            <person name="Doak T.G."/>
            <person name="Stuart A."/>
            <person name="Amemiya C.T."/>
            <person name="Sebra R.P."/>
            <person name="Landweber L.F."/>
        </authorList>
    </citation>
    <scope>NUCLEOTIDE SEQUENCE [LARGE SCALE GENOMIC DNA]</scope>
    <source>
        <strain evidence="3">JRB310</strain>
    </source>
</reference>
<dbReference type="EMBL" id="ARYC01001208">
    <property type="protein sequence ID" value="KEJ83015.1"/>
    <property type="molecule type" value="Genomic_DNA"/>
</dbReference>
<name>A0A073I0L4_9SPIT</name>
<feature type="region of interest" description="Disordered" evidence="1">
    <location>
        <begin position="1"/>
        <end position="76"/>
    </location>
</feature>